<evidence type="ECO:0000259" key="3">
    <source>
        <dbReference type="PROSITE" id="PS50048"/>
    </source>
</evidence>
<dbReference type="Pfam" id="PF00172">
    <property type="entry name" value="Zn_clus"/>
    <property type="match status" value="1"/>
</dbReference>
<dbReference type="PROSITE" id="PS00463">
    <property type="entry name" value="ZN2_CY6_FUNGAL_1"/>
    <property type="match status" value="1"/>
</dbReference>
<dbReference type="EMBL" id="AVOT02014609">
    <property type="protein sequence ID" value="MBW0498198.1"/>
    <property type="molecule type" value="Genomic_DNA"/>
</dbReference>
<evidence type="ECO:0000256" key="1">
    <source>
        <dbReference type="ARBA" id="ARBA00023242"/>
    </source>
</evidence>
<gene>
    <name evidence="4" type="ORF">O181_037913</name>
</gene>
<dbReference type="GO" id="GO:0000981">
    <property type="term" value="F:DNA-binding transcription factor activity, RNA polymerase II-specific"/>
    <property type="evidence" value="ECO:0007669"/>
    <property type="project" value="InterPro"/>
</dbReference>
<dbReference type="GO" id="GO:0005634">
    <property type="term" value="C:nucleus"/>
    <property type="evidence" value="ECO:0007669"/>
    <property type="project" value="TreeGrafter"/>
</dbReference>
<keyword evidence="1" id="KW-0539">Nucleus</keyword>
<dbReference type="Proteomes" id="UP000765509">
    <property type="component" value="Unassembled WGS sequence"/>
</dbReference>
<reference evidence="4" key="1">
    <citation type="submission" date="2021-03" db="EMBL/GenBank/DDBJ databases">
        <title>Draft genome sequence of rust myrtle Austropuccinia psidii MF-1, a brazilian biotype.</title>
        <authorList>
            <person name="Quecine M.C."/>
            <person name="Pachon D.M.R."/>
            <person name="Bonatelli M.L."/>
            <person name="Correr F.H."/>
            <person name="Franceschini L.M."/>
            <person name="Leite T.F."/>
            <person name="Margarido G.R.A."/>
            <person name="Almeida C.A."/>
            <person name="Ferrarezi J.A."/>
            <person name="Labate C.A."/>
        </authorList>
    </citation>
    <scope>NUCLEOTIDE SEQUENCE</scope>
    <source>
        <strain evidence="4">MF-1</strain>
    </source>
</reference>
<protein>
    <recommendedName>
        <fullName evidence="3">Zn(2)-C6 fungal-type domain-containing protein</fullName>
    </recommendedName>
</protein>
<evidence type="ECO:0000256" key="2">
    <source>
        <dbReference type="SAM" id="MobiDB-lite"/>
    </source>
</evidence>
<dbReference type="Gene3D" id="4.10.240.10">
    <property type="entry name" value="Zn(2)-C6 fungal-type DNA-binding domain"/>
    <property type="match status" value="1"/>
</dbReference>
<dbReference type="PANTHER" id="PTHR31668">
    <property type="entry name" value="GLUCOSE TRANSPORT TRANSCRIPTION REGULATOR RGT1-RELATED-RELATED"/>
    <property type="match status" value="1"/>
</dbReference>
<dbReference type="InterPro" id="IPR036864">
    <property type="entry name" value="Zn2-C6_fun-type_DNA-bd_sf"/>
</dbReference>
<dbReference type="PANTHER" id="PTHR31668:SF4">
    <property type="entry name" value="TRANSCRIPTIONAL ACTIVATOR PROTEIN DAL81"/>
    <property type="match status" value="1"/>
</dbReference>
<dbReference type="OrthoDB" id="5069333at2759"/>
<dbReference type="InterPro" id="IPR050797">
    <property type="entry name" value="Carb_Metab_Trans_Reg"/>
</dbReference>
<dbReference type="CDD" id="cd00067">
    <property type="entry name" value="GAL4"/>
    <property type="match status" value="1"/>
</dbReference>
<sequence>MANQIVPTKPFVPESTVCLAGGSSSARQLRKSCRFCRSRKIRCSGETDTGCSACRNRGQQCIYEPTAAMGRPRKYPRTESSCGHPSSLMDTTTLGTGALQRFSRSWENVPEYPRPLDVASFKMGQNIPLEEANPTSWKTNTEACTNSFIPNLTSLPPSYRTMPYSPMFAASESHNTGLDPTAYRSQGDPFQSFGVANPSSNPPNSINAEIYRATGDLAQIPEHVEIDPRTSLPHRVGFPPQELSYTSQAKLLSIESTENHSVLGGHQGSPQSSPSFLANDSTVSYGTHQLIYTCNASAIFQHFNGVTLNIATQAHLEFILCEYPNLGLFDPSFSYPTVTDPNLYNTMIADVVSLLTTSKPSVPDLTQKLNSSPELLFIQILNSDRGGNRWPDSSPTILESALNPLDDFSPGELKLIYSQWLLSNPFSFIFSNPELNFQLENNTYDRALLAAIAGWHFYVTSKKDQYNESSSMKTNLQLEGLRSYMKFFDYAENELMKRTIGVNDLTPSTVQALILLAAFRSIDFQPRCGWALLNVAYLLSREYLKKLEETKRTQDLNTELDVEGEIQDEKMLGLYWLLCIYRSWSLISMKFSEMAIHTSLIGLPCYLDAYLSNTRLISSFSHSQVNNQWVNRMLLESSQILEVFCTVCRENSSNKSASKTSGTPFNTEFDAKNLYVIRWLIDTAEVRCKTFALPESSTGSAIGQSNYALRESHNLHANPVLAVAFGIFALNGVIPFRSLTPTRIRRLPMFMIREMVKVLRMISNEVTGAILVPGASLENNSHVVDSKGPSKKLLVKILRGAFPYLMIIFQAAVDSLPVFGNLQTSDYANFWNQLLELTEAFRSFISIGISLNPAEDLDAIERLRGNIGSCPNGFLAQQDKINKDPSNLRSPIPGPMLRNSKSFSDPFPNRSQRLTEDCKKRDMEQVMEGFPLSNDTHQIAPTELVTYCHPSNIGSIESISHSQKGNSQPVYVSSTGTINCVPSPPLSSDPASSASHFSQASHLNLSSLGCENAYQNAEQTTDFLIAGSQKTFLENELNQTGINSGLLLGSQIEETQPAVQFNSSWLSQAPVDPIGHTTFYPTTLNFGGLQIPTTKMNPLANDLCTPPGYPHHEEQLNFITNTLELRTGSLDDLLLSGAATHGFSAPETSATTMNFVMKPLNDARSGSKLSTSNFPS</sequence>
<dbReference type="SMART" id="SM00066">
    <property type="entry name" value="GAL4"/>
    <property type="match status" value="1"/>
</dbReference>
<organism evidence="4 5">
    <name type="scientific">Austropuccinia psidii MF-1</name>
    <dbReference type="NCBI Taxonomy" id="1389203"/>
    <lineage>
        <taxon>Eukaryota</taxon>
        <taxon>Fungi</taxon>
        <taxon>Dikarya</taxon>
        <taxon>Basidiomycota</taxon>
        <taxon>Pucciniomycotina</taxon>
        <taxon>Pucciniomycetes</taxon>
        <taxon>Pucciniales</taxon>
        <taxon>Sphaerophragmiaceae</taxon>
        <taxon>Austropuccinia</taxon>
    </lineage>
</organism>
<feature type="domain" description="Zn(2)-C6 fungal-type" evidence="3">
    <location>
        <begin position="32"/>
        <end position="63"/>
    </location>
</feature>
<name>A0A9Q3DAF0_9BASI</name>
<keyword evidence="5" id="KW-1185">Reference proteome</keyword>
<dbReference type="AlphaFoldDB" id="A0A9Q3DAF0"/>
<evidence type="ECO:0000313" key="5">
    <source>
        <dbReference type="Proteomes" id="UP000765509"/>
    </source>
</evidence>
<evidence type="ECO:0000313" key="4">
    <source>
        <dbReference type="EMBL" id="MBW0498198.1"/>
    </source>
</evidence>
<comment type="caution">
    <text evidence="4">The sequence shown here is derived from an EMBL/GenBank/DDBJ whole genome shotgun (WGS) entry which is preliminary data.</text>
</comment>
<feature type="region of interest" description="Disordered" evidence="2">
    <location>
        <begin position="881"/>
        <end position="912"/>
    </location>
</feature>
<dbReference type="GO" id="GO:0008270">
    <property type="term" value="F:zinc ion binding"/>
    <property type="evidence" value="ECO:0007669"/>
    <property type="project" value="InterPro"/>
</dbReference>
<accession>A0A9Q3DAF0</accession>
<dbReference type="InterPro" id="IPR001138">
    <property type="entry name" value="Zn2Cys6_DnaBD"/>
</dbReference>
<proteinExistence type="predicted"/>
<dbReference type="SUPFAM" id="SSF57701">
    <property type="entry name" value="Zn2/Cys6 DNA-binding domain"/>
    <property type="match status" value="1"/>
</dbReference>
<dbReference type="GO" id="GO:0001080">
    <property type="term" value="P:nitrogen catabolite activation of transcription from RNA polymerase II promoter"/>
    <property type="evidence" value="ECO:0007669"/>
    <property type="project" value="TreeGrafter"/>
</dbReference>
<dbReference type="PROSITE" id="PS50048">
    <property type="entry name" value="ZN2_CY6_FUNGAL_2"/>
    <property type="match status" value="1"/>
</dbReference>